<evidence type="ECO:0000313" key="3">
    <source>
        <dbReference type="Proteomes" id="UP000199301"/>
    </source>
</evidence>
<dbReference type="InterPro" id="IPR013216">
    <property type="entry name" value="Methyltransf_11"/>
</dbReference>
<dbReference type="PANTHER" id="PTHR45036:SF1">
    <property type="entry name" value="METHYLTRANSFERASE LIKE 7A"/>
    <property type="match status" value="1"/>
</dbReference>
<accession>A0A1H0YTG4</accession>
<evidence type="ECO:0000313" key="2">
    <source>
        <dbReference type="EMBL" id="SDQ18474.1"/>
    </source>
</evidence>
<gene>
    <name evidence="2" type="ORF">SAMN04489718_0665</name>
</gene>
<keyword evidence="2" id="KW-0808">Transferase</keyword>
<keyword evidence="2" id="KW-0830">Ubiquinone</keyword>
<dbReference type="InterPro" id="IPR052356">
    <property type="entry name" value="Thiol_S-MT"/>
</dbReference>
<evidence type="ECO:0000259" key="1">
    <source>
        <dbReference type="Pfam" id="PF08241"/>
    </source>
</evidence>
<dbReference type="SUPFAM" id="SSF53335">
    <property type="entry name" value="S-adenosyl-L-methionine-dependent methyltransferases"/>
    <property type="match status" value="1"/>
</dbReference>
<name>A0A1H0YTG4_9ACTN</name>
<reference evidence="3" key="1">
    <citation type="submission" date="2016-10" db="EMBL/GenBank/DDBJ databases">
        <authorList>
            <person name="Varghese N."/>
            <person name="Submissions S."/>
        </authorList>
    </citation>
    <scope>NUCLEOTIDE SEQUENCE [LARGE SCALE GENOMIC DNA]</scope>
    <source>
        <strain evidence="3">DSM 45459</strain>
    </source>
</reference>
<dbReference type="STRING" id="995062.SAMN04489718_0665"/>
<dbReference type="OrthoDB" id="65624at2"/>
<feature type="domain" description="Methyltransferase type 11" evidence="1">
    <location>
        <begin position="49"/>
        <end position="144"/>
    </location>
</feature>
<dbReference type="GO" id="GO:0032259">
    <property type="term" value="P:methylation"/>
    <property type="evidence" value="ECO:0007669"/>
    <property type="project" value="UniProtKB-KW"/>
</dbReference>
<dbReference type="InterPro" id="IPR029063">
    <property type="entry name" value="SAM-dependent_MTases_sf"/>
</dbReference>
<protein>
    <submittedName>
        <fullName evidence="2">Ubiquinone/menaquinone biosynthesis C-methylase UbiE</fullName>
    </submittedName>
</protein>
<dbReference type="AlphaFoldDB" id="A0A1H0YTG4"/>
<keyword evidence="2" id="KW-0489">Methyltransferase</keyword>
<dbReference type="RefSeq" id="WP_092522585.1">
    <property type="nucleotide sequence ID" value="NZ_FNKO01000001.1"/>
</dbReference>
<dbReference type="EMBL" id="FNKO01000001">
    <property type="protein sequence ID" value="SDQ18474.1"/>
    <property type="molecule type" value="Genomic_DNA"/>
</dbReference>
<proteinExistence type="predicted"/>
<organism evidence="2 3">
    <name type="scientific">Actinopolyspora saharensis</name>
    <dbReference type="NCBI Taxonomy" id="995062"/>
    <lineage>
        <taxon>Bacteria</taxon>
        <taxon>Bacillati</taxon>
        <taxon>Actinomycetota</taxon>
        <taxon>Actinomycetes</taxon>
        <taxon>Actinopolysporales</taxon>
        <taxon>Actinopolysporaceae</taxon>
        <taxon>Actinopolyspora</taxon>
    </lineage>
</organism>
<dbReference type="CDD" id="cd02440">
    <property type="entry name" value="AdoMet_MTases"/>
    <property type="match status" value="1"/>
</dbReference>
<dbReference type="GO" id="GO:0008757">
    <property type="term" value="F:S-adenosylmethionine-dependent methyltransferase activity"/>
    <property type="evidence" value="ECO:0007669"/>
    <property type="project" value="InterPro"/>
</dbReference>
<dbReference type="Gene3D" id="3.40.50.150">
    <property type="entry name" value="Vaccinia Virus protein VP39"/>
    <property type="match status" value="1"/>
</dbReference>
<keyword evidence="3" id="KW-1185">Reference proteome</keyword>
<sequence>MPTTTNAGVRRFFDRVAERYDRQIGSCERFLFPGGRRWAVDHARGRVVEIAVGTGLNLPLYPEGVTVVGVELSERMLRLARQRVAAAGLADRVELCQGDVQQLDLPDASADTVVSTFAICTIPDPVAALREAHRVLRPGGRCVLVEHGPSDNALVRAGMRLAEHGTARFLADHLTRDPRPLLERAGFRVASVSRAKAGVAFHVLAERP</sequence>
<dbReference type="PANTHER" id="PTHR45036">
    <property type="entry name" value="METHYLTRANSFERASE LIKE 7B"/>
    <property type="match status" value="1"/>
</dbReference>
<dbReference type="Proteomes" id="UP000199301">
    <property type="component" value="Unassembled WGS sequence"/>
</dbReference>
<dbReference type="Pfam" id="PF08241">
    <property type="entry name" value="Methyltransf_11"/>
    <property type="match status" value="1"/>
</dbReference>